<name>A0A556VWK7_BAGYA</name>
<evidence type="ECO:0000256" key="1">
    <source>
        <dbReference type="SAM" id="MobiDB-lite"/>
    </source>
</evidence>
<reference evidence="2 3" key="1">
    <citation type="journal article" date="2019" name="Genome Biol. Evol.">
        <title>Whole-Genome Sequencing of the Giant Devil Catfish, Bagarius yarrelli.</title>
        <authorList>
            <person name="Jiang W."/>
            <person name="Lv Y."/>
            <person name="Cheng L."/>
            <person name="Yang K."/>
            <person name="Chao B."/>
            <person name="Wang X."/>
            <person name="Li Y."/>
            <person name="Pan X."/>
            <person name="You X."/>
            <person name="Zhang Y."/>
            <person name="Yang J."/>
            <person name="Li J."/>
            <person name="Zhang X."/>
            <person name="Liu S."/>
            <person name="Sun C."/>
            <person name="Yang J."/>
            <person name="Shi Q."/>
        </authorList>
    </citation>
    <scope>NUCLEOTIDE SEQUENCE [LARGE SCALE GENOMIC DNA]</scope>
    <source>
        <strain evidence="2">JWS20170419001</strain>
        <tissue evidence="2">Muscle</tissue>
    </source>
</reference>
<dbReference type="Proteomes" id="UP000319801">
    <property type="component" value="Unassembled WGS sequence"/>
</dbReference>
<sequence length="658" mass="73506">MSTVVSCVSDVLWLFLCSRSRVLDGSVGSVSVVADLRSASLSVMRRVAEILLLLQQNVHTFYAVQPKKRDGQKLLQKLLSSSKRSPPVNIQRWYHAAVCENFLQDLLWTICLNQYDQEEPPLLPHQPTEIFSVIRAFLRLQPPPEVDELMHLAHLTNVVPDEMKKAGKQLVKRLLISPGSTRLQELRLALQWQYEYLKGRSADSSSDHPSVFRDSDIPVNTDVMTRHNGVKYPPILQPGTKLSSLSSFDSGFEGVGSGHLETGSGKTSHIEAYTPKSPLLLINEENVSSISEGSEKFLHIIPNAGGDSVNFEITVKRSAMLPKNPWLSLPVDDLESFYTVIISPIWQKDTQRCDQLTQTTDSSVCNLLDQSSEWSPITNVLSSTITDEGPGAERSETMPTLLWDSYDLHKSDSMSLCGPDSEWEQKEQQELQAVEQMLNRTAGILQEEESVLAQEEILEVLLEAESAYGMCPSWSKACEFSQITSSDVGEAGVIRLEDDFTSSPFGYRDVLSQESPAVPQTGRDAPSEPGNGGSDKSALLKEMDNLNVLEDQIVEQKLKVKELHCCESNERMSIPSLCEDRKRIFKKLEGEKVQVEEMKRNLSRDMKSKLKGSSRSHKIVRCSVLGKGLVLKEDEELLMNCRSSAQEAPEFIQGQNHV</sequence>
<dbReference type="AlphaFoldDB" id="A0A556VWK7"/>
<dbReference type="EMBL" id="VCAZ01000364">
    <property type="protein sequence ID" value="TUG71446.1"/>
    <property type="molecule type" value="Genomic_DNA"/>
</dbReference>
<evidence type="ECO:0000313" key="2">
    <source>
        <dbReference type="EMBL" id="TUG71446.1"/>
    </source>
</evidence>
<keyword evidence="3" id="KW-1185">Reference proteome</keyword>
<dbReference type="OrthoDB" id="10004999at2759"/>
<gene>
    <name evidence="2" type="ORF">Baya_16820</name>
</gene>
<proteinExistence type="predicted"/>
<accession>A0A556VWK7</accession>
<organism evidence="2 3">
    <name type="scientific">Bagarius yarrelli</name>
    <name type="common">Goonch</name>
    <name type="synonym">Bagrus yarrelli</name>
    <dbReference type="NCBI Taxonomy" id="175774"/>
    <lineage>
        <taxon>Eukaryota</taxon>
        <taxon>Metazoa</taxon>
        <taxon>Chordata</taxon>
        <taxon>Craniata</taxon>
        <taxon>Vertebrata</taxon>
        <taxon>Euteleostomi</taxon>
        <taxon>Actinopterygii</taxon>
        <taxon>Neopterygii</taxon>
        <taxon>Teleostei</taxon>
        <taxon>Ostariophysi</taxon>
        <taxon>Siluriformes</taxon>
        <taxon>Sisoridae</taxon>
        <taxon>Sisorinae</taxon>
        <taxon>Bagarius</taxon>
    </lineage>
</organism>
<evidence type="ECO:0000313" key="3">
    <source>
        <dbReference type="Proteomes" id="UP000319801"/>
    </source>
</evidence>
<protein>
    <submittedName>
        <fullName evidence="2">Uncharacterized protein</fullName>
    </submittedName>
</protein>
<comment type="caution">
    <text evidence="2">The sequence shown here is derived from an EMBL/GenBank/DDBJ whole genome shotgun (WGS) entry which is preliminary data.</text>
</comment>
<feature type="region of interest" description="Disordered" evidence="1">
    <location>
        <begin position="513"/>
        <end position="537"/>
    </location>
</feature>